<organism evidence="1 2">
    <name type="scientific">Leptospira broomii serovar Hurstbridge str. 5399</name>
    <dbReference type="NCBI Taxonomy" id="1049789"/>
    <lineage>
        <taxon>Bacteria</taxon>
        <taxon>Pseudomonadati</taxon>
        <taxon>Spirochaetota</taxon>
        <taxon>Spirochaetia</taxon>
        <taxon>Leptospirales</taxon>
        <taxon>Leptospiraceae</taxon>
        <taxon>Leptospira</taxon>
    </lineage>
</organism>
<keyword evidence="2" id="KW-1185">Reference proteome</keyword>
<gene>
    <name evidence="1" type="ORF">LEP1GSC050_0896</name>
</gene>
<evidence type="ECO:0000313" key="1">
    <source>
        <dbReference type="EMBL" id="EQA46965.1"/>
    </source>
</evidence>
<dbReference type="STRING" id="1049789.LEP1GSC050_0896"/>
<dbReference type="EMBL" id="AHMO02000004">
    <property type="protein sequence ID" value="EQA46965.1"/>
    <property type="molecule type" value="Genomic_DNA"/>
</dbReference>
<name>T0F760_9LEPT</name>
<reference evidence="1" key="1">
    <citation type="submission" date="2013-05" db="EMBL/GenBank/DDBJ databases">
        <authorList>
            <person name="Harkins D.M."/>
            <person name="Durkin A.S."/>
            <person name="Brinkac L.M."/>
            <person name="Haft D.H."/>
            <person name="Selengut J.D."/>
            <person name="Sanka R."/>
            <person name="DePew J."/>
            <person name="Purushe J."/>
            <person name="Hartskeerl R.A."/>
            <person name="Ahmed A."/>
            <person name="van der Linden H."/>
            <person name="Goris M.G.A."/>
            <person name="Vinetz J.M."/>
            <person name="Sutton G.G."/>
            <person name="Nierman W.C."/>
            <person name="Fouts D.E."/>
        </authorList>
    </citation>
    <scope>NUCLEOTIDE SEQUENCE [LARGE SCALE GENOMIC DNA]</scope>
    <source>
        <strain evidence="1">5399</strain>
    </source>
</reference>
<dbReference type="Proteomes" id="UP000015454">
    <property type="component" value="Unassembled WGS sequence"/>
</dbReference>
<proteinExistence type="predicted"/>
<evidence type="ECO:0000313" key="2">
    <source>
        <dbReference type="Proteomes" id="UP000015454"/>
    </source>
</evidence>
<dbReference type="AlphaFoldDB" id="T0F760"/>
<dbReference type="RefSeq" id="WP_010569368.1">
    <property type="nucleotide sequence ID" value="NZ_AHMO02000004.1"/>
</dbReference>
<protein>
    <submittedName>
        <fullName evidence="1">Uncharacterized protein</fullName>
    </submittedName>
</protein>
<sequence length="73" mass="8551">MKEYFKHTQKIPYGYEMVSVLEIENSFVLRIVCHNTWSGKSILYSNPVELRIAMSSSMIPVSQAEFERYESNI</sequence>
<comment type="caution">
    <text evidence="1">The sequence shown here is derived from an EMBL/GenBank/DDBJ whole genome shotgun (WGS) entry which is preliminary data.</text>
</comment>
<accession>T0F760</accession>